<comment type="caution">
    <text evidence="2">The sequence shown here is derived from an EMBL/GenBank/DDBJ whole genome shotgun (WGS) entry which is preliminary data.</text>
</comment>
<accession>A0A423X2J0</accession>
<name>A0A423X2J0_9PEZI</name>
<keyword evidence="3" id="KW-1185">Reference proteome</keyword>
<evidence type="ECO:0000313" key="2">
    <source>
        <dbReference type="EMBL" id="ROW10013.1"/>
    </source>
</evidence>
<dbReference type="OrthoDB" id="21418at2759"/>
<dbReference type="Proteomes" id="UP000285146">
    <property type="component" value="Unassembled WGS sequence"/>
</dbReference>
<dbReference type="AlphaFoldDB" id="A0A423X2J0"/>
<evidence type="ECO:0000256" key="1">
    <source>
        <dbReference type="SAM" id="MobiDB-lite"/>
    </source>
</evidence>
<protein>
    <submittedName>
        <fullName evidence="2">Uncharacterized protein</fullName>
    </submittedName>
</protein>
<evidence type="ECO:0000313" key="3">
    <source>
        <dbReference type="Proteomes" id="UP000285146"/>
    </source>
</evidence>
<feature type="compositionally biased region" description="Polar residues" evidence="1">
    <location>
        <begin position="102"/>
        <end position="133"/>
    </location>
</feature>
<dbReference type="PANTHER" id="PTHR38645">
    <property type="entry name" value="CHROMOSOME 9, WHOLE GENOME SHOTGUN SEQUENCE"/>
    <property type="match status" value="1"/>
</dbReference>
<organism evidence="2 3">
    <name type="scientific">Cytospora leucostoma</name>
    <dbReference type="NCBI Taxonomy" id="1230097"/>
    <lineage>
        <taxon>Eukaryota</taxon>
        <taxon>Fungi</taxon>
        <taxon>Dikarya</taxon>
        <taxon>Ascomycota</taxon>
        <taxon>Pezizomycotina</taxon>
        <taxon>Sordariomycetes</taxon>
        <taxon>Sordariomycetidae</taxon>
        <taxon>Diaporthales</taxon>
        <taxon>Cytosporaceae</taxon>
        <taxon>Cytospora</taxon>
    </lineage>
</organism>
<feature type="region of interest" description="Disordered" evidence="1">
    <location>
        <begin position="180"/>
        <end position="221"/>
    </location>
</feature>
<feature type="compositionally biased region" description="Low complexity" evidence="1">
    <location>
        <begin position="184"/>
        <end position="205"/>
    </location>
</feature>
<dbReference type="InParanoid" id="A0A423X2J0"/>
<proteinExistence type="predicted"/>
<reference evidence="2 3" key="1">
    <citation type="submission" date="2015-09" db="EMBL/GenBank/DDBJ databases">
        <title>Host preference determinants of Valsa canker pathogens revealed by comparative genomics.</title>
        <authorList>
            <person name="Yin Z."/>
            <person name="Huang L."/>
        </authorList>
    </citation>
    <scope>NUCLEOTIDE SEQUENCE [LARGE SCALE GENOMIC DNA]</scope>
    <source>
        <strain evidence="2 3">SXYLt</strain>
    </source>
</reference>
<dbReference type="EMBL" id="LKEB01000029">
    <property type="protein sequence ID" value="ROW10013.1"/>
    <property type="molecule type" value="Genomic_DNA"/>
</dbReference>
<dbReference type="PANTHER" id="PTHR38645:SF1">
    <property type="entry name" value="YALI0F12243P"/>
    <property type="match status" value="1"/>
</dbReference>
<feature type="region of interest" description="Disordered" evidence="1">
    <location>
        <begin position="76"/>
        <end position="133"/>
    </location>
</feature>
<sequence>MATETPEQMLDVFRAAALSVTKLYKSSISAQARARADGYQDCLDDLLQFLDKSHLGLGDGEGWKVRAWANERLEGRDASPQAIDSDDDAEKPEVMSSPEIHASNTTPCIAQQPQTSNNQSEAQPQTESATPTPVVQEITVEEPEIAVPSQETFDFRSSHPYPQDAQAHLNIANLRLSDARSHDNTMSSNSTISVSRSSTRNTRLGPSGGRNGPRGSNRLGYGAGAKRKVNFGEFFDLGNLGQFRDTFGGPGAKRSRHN</sequence>
<gene>
    <name evidence="2" type="ORF">VPNG_06546</name>
</gene>